<feature type="coiled-coil region" evidence="1">
    <location>
        <begin position="49"/>
        <end position="76"/>
    </location>
</feature>
<protein>
    <submittedName>
        <fullName evidence="2">Uncharacterized protein</fullName>
    </submittedName>
</protein>
<reference evidence="2 3" key="1">
    <citation type="journal article" date="2016" name="Proc. Natl. Acad. Sci. U.S.A.">
        <title>Lipid metabolic changes in an early divergent fungus govern the establishment of a mutualistic symbiosis with endobacteria.</title>
        <authorList>
            <person name="Lastovetsky O.A."/>
            <person name="Gaspar M.L."/>
            <person name="Mondo S.J."/>
            <person name="LaButti K.M."/>
            <person name="Sandor L."/>
            <person name="Grigoriev I.V."/>
            <person name="Henry S.A."/>
            <person name="Pawlowska T.E."/>
        </authorList>
    </citation>
    <scope>NUCLEOTIDE SEQUENCE [LARGE SCALE GENOMIC DNA]</scope>
    <source>
        <strain evidence="2 3">ATCC 52813</strain>
    </source>
</reference>
<evidence type="ECO:0000313" key="2">
    <source>
        <dbReference type="EMBL" id="PHZ17146.1"/>
    </source>
</evidence>
<dbReference type="Proteomes" id="UP000242254">
    <property type="component" value="Unassembled WGS sequence"/>
</dbReference>
<name>A0A2G4T8Z4_RHIZD</name>
<organism evidence="2 3">
    <name type="scientific">Rhizopus microsporus ATCC 52813</name>
    <dbReference type="NCBI Taxonomy" id="1340429"/>
    <lineage>
        <taxon>Eukaryota</taxon>
        <taxon>Fungi</taxon>
        <taxon>Fungi incertae sedis</taxon>
        <taxon>Mucoromycota</taxon>
        <taxon>Mucoromycotina</taxon>
        <taxon>Mucoromycetes</taxon>
        <taxon>Mucorales</taxon>
        <taxon>Mucorineae</taxon>
        <taxon>Rhizopodaceae</taxon>
        <taxon>Rhizopus</taxon>
    </lineage>
</organism>
<evidence type="ECO:0000256" key="1">
    <source>
        <dbReference type="SAM" id="Coils"/>
    </source>
</evidence>
<evidence type="ECO:0000313" key="3">
    <source>
        <dbReference type="Proteomes" id="UP000242254"/>
    </source>
</evidence>
<dbReference type="GeneID" id="35441988"/>
<accession>A0A2G4T8Z4</accession>
<dbReference type="RefSeq" id="XP_023470854.1">
    <property type="nucleotide sequence ID" value="XM_023610998.1"/>
</dbReference>
<proteinExistence type="predicted"/>
<dbReference type="AlphaFoldDB" id="A0A2G4T8Z4"/>
<keyword evidence="1" id="KW-0175">Coiled coil</keyword>
<sequence length="337" mass="40160">MNINLDLAEMIIQTSDKAKQRTWLHKLVDQVQLRQRCIHIYLRTAQMIEAQYQQKMKDIESSIDRLNQQKECIDHEITHLNDHQQALEQRQTEVEHALFLIRREAQRYREKKTRCEQYYSRLCAVPILSRQYKTKYIKARDRNAQTEQHLSEMRHALDLCQNQLKVITKRITEQYMKQDQLCKQKSNSLDSLKRIEKVLHFLKQGSEFWSDFETYQAQVVLEAANYLLKNTRHKVSKRLTVDIDQIWIKAFKLACLEYGEREVYGDSRWNMDTLNISYDCSACQTSHTGWPKINQCQLLCSHCTQQKPAQSILPVSKSLSIAYLEQFKKIFHFKLLK</sequence>
<dbReference type="EMBL" id="KZ303842">
    <property type="protein sequence ID" value="PHZ17146.1"/>
    <property type="molecule type" value="Genomic_DNA"/>
</dbReference>
<gene>
    <name evidence="2" type="ORF">RHIMIDRAFT_253111</name>
</gene>
<keyword evidence="3" id="KW-1185">Reference proteome</keyword>